<evidence type="ECO:0008006" key="3">
    <source>
        <dbReference type="Google" id="ProtNLM"/>
    </source>
</evidence>
<gene>
    <name evidence="1" type="ORF">PPG34_17360</name>
</gene>
<keyword evidence="2" id="KW-1185">Reference proteome</keyword>
<dbReference type="RefSeq" id="WP_313834708.1">
    <property type="nucleotide sequence ID" value="NZ_JAQOUE010000002.1"/>
</dbReference>
<name>A0ABU3KCG6_9BACT</name>
<evidence type="ECO:0000313" key="2">
    <source>
        <dbReference type="Proteomes" id="UP001250932"/>
    </source>
</evidence>
<reference evidence="1 2" key="1">
    <citation type="journal article" date="2023" name="ISME J.">
        <title>Cultivation and genomic characterization of novel and ubiquitous marine nitrite-oxidizing bacteria from the Nitrospirales.</title>
        <authorList>
            <person name="Mueller A.J."/>
            <person name="Daebeler A."/>
            <person name="Herbold C.W."/>
            <person name="Kirkegaard R.H."/>
            <person name="Daims H."/>
        </authorList>
    </citation>
    <scope>NUCLEOTIDE SEQUENCE [LARGE SCALE GENOMIC DNA]</scope>
    <source>
        <strain evidence="1 2">EB</strain>
    </source>
</reference>
<protein>
    <recommendedName>
        <fullName evidence="3">Transposase</fullName>
    </recommendedName>
</protein>
<accession>A0ABU3KCG6</accession>
<evidence type="ECO:0000313" key="1">
    <source>
        <dbReference type="EMBL" id="MDT7044122.1"/>
    </source>
</evidence>
<proteinExistence type="predicted"/>
<dbReference type="Proteomes" id="UP001250932">
    <property type="component" value="Unassembled WGS sequence"/>
</dbReference>
<organism evidence="1 2">
    <name type="scientific">Candidatus Nitronereus thalassa</name>
    <dbReference type="NCBI Taxonomy" id="3020898"/>
    <lineage>
        <taxon>Bacteria</taxon>
        <taxon>Pseudomonadati</taxon>
        <taxon>Nitrospirota</taxon>
        <taxon>Nitrospiria</taxon>
        <taxon>Nitrospirales</taxon>
        <taxon>Nitrospiraceae</taxon>
        <taxon>Candidatus Nitronereus</taxon>
    </lineage>
</organism>
<dbReference type="EMBL" id="JAQOUE010000002">
    <property type="protein sequence ID" value="MDT7044122.1"/>
    <property type="molecule type" value="Genomic_DNA"/>
</dbReference>
<comment type="caution">
    <text evidence="1">The sequence shown here is derived from an EMBL/GenBank/DDBJ whole genome shotgun (WGS) entry which is preliminary data.</text>
</comment>
<sequence>MGDAKVRFAEGEIGKLFSFTGKEIPPGTTPLIEEDGVSLTEAGKAYCQKRKLNPHIESIRVQHGQQTSYAVIYAAEASIKNQESRLDEDAKKKAISERLRLDWAQQDKAYQDALKARS</sequence>